<dbReference type="EMBL" id="MORL01000015">
    <property type="protein sequence ID" value="OIN57154.1"/>
    <property type="molecule type" value="Genomic_DNA"/>
</dbReference>
<reference evidence="1 2" key="1">
    <citation type="submission" date="2016-10" db="EMBL/GenBank/DDBJ databases">
        <title>Arsenicibacter rosenii gen. nov., sp. nov., an efficient arsenic-methylating bacterium isolated from an arsenic-contaminated paddy soil.</title>
        <authorList>
            <person name="Huang K."/>
        </authorList>
    </citation>
    <scope>NUCLEOTIDE SEQUENCE [LARGE SCALE GENOMIC DNA]</scope>
    <source>
        <strain evidence="1 2">SM-1</strain>
    </source>
</reference>
<comment type="caution">
    <text evidence="1">The sequence shown here is derived from an EMBL/GenBank/DDBJ whole genome shotgun (WGS) entry which is preliminary data.</text>
</comment>
<accession>A0A1S2VEK2</accession>
<evidence type="ECO:0000313" key="1">
    <source>
        <dbReference type="EMBL" id="OIN57154.1"/>
    </source>
</evidence>
<name>A0A1S2VEK2_9BACT</name>
<evidence type="ECO:0000313" key="2">
    <source>
        <dbReference type="Proteomes" id="UP000181790"/>
    </source>
</evidence>
<proteinExistence type="predicted"/>
<dbReference type="AlphaFoldDB" id="A0A1S2VEK2"/>
<gene>
    <name evidence="1" type="ORF">BLX24_21635</name>
</gene>
<protein>
    <submittedName>
        <fullName evidence="1">Uncharacterized protein</fullName>
    </submittedName>
</protein>
<organism evidence="1 2">
    <name type="scientific">Arsenicibacter rosenii</name>
    <dbReference type="NCBI Taxonomy" id="1750698"/>
    <lineage>
        <taxon>Bacteria</taxon>
        <taxon>Pseudomonadati</taxon>
        <taxon>Bacteroidota</taxon>
        <taxon>Cytophagia</taxon>
        <taxon>Cytophagales</taxon>
        <taxon>Spirosomataceae</taxon>
        <taxon>Arsenicibacter</taxon>
    </lineage>
</organism>
<keyword evidence="2" id="KW-1185">Reference proteome</keyword>
<sequence>MKRKLNHTTMRNVFSGDRMGTPFGKAAQSGHVDVPKEAASLLPAQACFGLAPNHGTAYGFKMLFSDDKIAAIYYHDLVSPVSYDPAGIIDIHLSTRTIRITGRNLKGLFEHFFDNRVLWVKEPDSLFSLASDNQAEIETIRIEENG</sequence>
<dbReference type="Proteomes" id="UP000181790">
    <property type="component" value="Unassembled WGS sequence"/>
</dbReference>